<dbReference type="SMART" id="SM00421">
    <property type="entry name" value="HTH_LUXR"/>
    <property type="match status" value="1"/>
</dbReference>
<evidence type="ECO:0000259" key="2">
    <source>
        <dbReference type="PROSITE" id="PS50043"/>
    </source>
</evidence>
<gene>
    <name evidence="3" type="ORF">OKJ48_09570</name>
</gene>
<dbReference type="Pfam" id="PF00196">
    <property type="entry name" value="GerE"/>
    <property type="match status" value="1"/>
</dbReference>
<dbReference type="SUPFAM" id="SSF46894">
    <property type="entry name" value="C-terminal effector domain of the bipartite response regulators"/>
    <property type="match status" value="1"/>
</dbReference>
<dbReference type="InterPro" id="IPR016032">
    <property type="entry name" value="Sig_transdc_resp-reg_C-effctor"/>
</dbReference>
<comment type="caution">
    <text evidence="3">The sequence shown here is derived from an EMBL/GenBank/DDBJ whole genome shotgun (WGS) entry which is preliminary data.</text>
</comment>
<protein>
    <submittedName>
        <fullName evidence="3">Helix-turn-helix domain-containing protein</fullName>
    </submittedName>
</protein>
<evidence type="ECO:0000313" key="4">
    <source>
        <dbReference type="Proteomes" id="UP001352223"/>
    </source>
</evidence>
<sequence length="331" mass="36281">MRTSLGIDPLARSVYLAMVDLPGAGVSELAERLKEDEETVRERLERLSALLLVVPGDTASGWRPVAPEVGLAAMLAREQDELARHRLQVEDSRLEVNRLLSEHARNGRDGMPGVEWLAGADAVWRRVTELAEGCEQEWLTVGPTERLAVSVTESAGPVDEILCRRGAASRTIVLESVRNDPEVMDRVRGRADSVGSIRTLPSLPAWMILCDRTHVVVPVATARSVVGAMVCGVESVTEAFAALFTRLWKEALPLTEARPRTRGTLSLQEQHVLRLWAQGLTDAAAARRMDVSLRTVRRLSERLTDRFGAQSRFQLGALAIAQGGIQAEDMA</sequence>
<proteinExistence type="predicted"/>
<organism evidence="3 4">
    <name type="scientific">Streptomyces kunmingensis</name>
    <dbReference type="NCBI Taxonomy" id="68225"/>
    <lineage>
        <taxon>Bacteria</taxon>
        <taxon>Bacillati</taxon>
        <taxon>Actinomycetota</taxon>
        <taxon>Actinomycetes</taxon>
        <taxon>Kitasatosporales</taxon>
        <taxon>Streptomycetaceae</taxon>
        <taxon>Streptomyces</taxon>
    </lineage>
</organism>
<dbReference type="EMBL" id="JAOZYB010000052">
    <property type="protein sequence ID" value="MEB3960493.1"/>
    <property type="molecule type" value="Genomic_DNA"/>
</dbReference>
<dbReference type="PANTHER" id="PTHR34293:SF1">
    <property type="entry name" value="HTH-TYPE TRANSCRIPTIONAL REGULATOR TRMBL2"/>
    <property type="match status" value="1"/>
</dbReference>
<dbReference type="Gene3D" id="1.10.10.10">
    <property type="entry name" value="Winged helix-like DNA-binding domain superfamily/Winged helix DNA-binding domain"/>
    <property type="match status" value="1"/>
</dbReference>
<reference evidence="3 4" key="1">
    <citation type="submission" date="2022-10" db="EMBL/GenBank/DDBJ databases">
        <authorList>
            <person name="Xie J."/>
            <person name="Shen N."/>
        </authorList>
    </citation>
    <scope>NUCLEOTIDE SEQUENCE [LARGE SCALE GENOMIC DNA]</scope>
    <source>
        <strain evidence="3 4">DSM 41681</strain>
    </source>
</reference>
<dbReference type="InterPro" id="IPR051797">
    <property type="entry name" value="TrmB-like"/>
</dbReference>
<dbReference type="PANTHER" id="PTHR34293">
    <property type="entry name" value="HTH-TYPE TRANSCRIPTIONAL REGULATOR TRMBL2"/>
    <property type="match status" value="1"/>
</dbReference>
<feature type="coiled-coil region" evidence="1">
    <location>
        <begin position="75"/>
        <end position="102"/>
    </location>
</feature>
<dbReference type="RefSeq" id="WP_324767587.1">
    <property type="nucleotide sequence ID" value="NZ_BAAATS010000039.1"/>
</dbReference>
<feature type="domain" description="HTH luxR-type" evidence="2">
    <location>
        <begin position="258"/>
        <end position="323"/>
    </location>
</feature>
<dbReference type="CDD" id="cd06170">
    <property type="entry name" value="LuxR_C_like"/>
    <property type="match status" value="1"/>
</dbReference>
<dbReference type="Proteomes" id="UP001352223">
    <property type="component" value="Unassembled WGS sequence"/>
</dbReference>
<name>A0ABU6C7C1_9ACTN</name>
<evidence type="ECO:0000313" key="3">
    <source>
        <dbReference type="EMBL" id="MEB3960493.1"/>
    </source>
</evidence>
<keyword evidence="4" id="KW-1185">Reference proteome</keyword>
<dbReference type="InterPro" id="IPR000792">
    <property type="entry name" value="Tscrpt_reg_LuxR_C"/>
</dbReference>
<evidence type="ECO:0000256" key="1">
    <source>
        <dbReference type="SAM" id="Coils"/>
    </source>
</evidence>
<dbReference type="InterPro" id="IPR036388">
    <property type="entry name" value="WH-like_DNA-bd_sf"/>
</dbReference>
<dbReference type="PROSITE" id="PS50043">
    <property type="entry name" value="HTH_LUXR_2"/>
    <property type="match status" value="1"/>
</dbReference>
<keyword evidence="1" id="KW-0175">Coiled coil</keyword>
<accession>A0ABU6C7C1</accession>